<dbReference type="EC" id="2.3.1.129" evidence="8"/>
<keyword evidence="3 8" id="KW-0441">Lipid A biosynthesis</keyword>
<keyword evidence="7 8" id="KW-0012">Acyltransferase</keyword>
<comment type="similarity">
    <text evidence="8">Belongs to the transferase hexapeptide repeat family. LpxA subfamily.</text>
</comment>
<keyword evidence="6 8" id="KW-0443">Lipid metabolism</keyword>
<keyword evidence="5 8" id="KW-0677">Repeat</keyword>
<evidence type="ECO:0000256" key="3">
    <source>
        <dbReference type="ARBA" id="ARBA00022556"/>
    </source>
</evidence>
<evidence type="ECO:0000259" key="9">
    <source>
        <dbReference type="Pfam" id="PF13720"/>
    </source>
</evidence>
<feature type="domain" description="UDP N-acetylglucosamine O-acyltransferase C-terminal" evidence="9">
    <location>
        <begin position="175"/>
        <end position="258"/>
    </location>
</feature>
<evidence type="ECO:0000256" key="4">
    <source>
        <dbReference type="ARBA" id="ARBA00022679"/>
    </source>
</evidence>
<dbReference type="InterPro" id="IPR011004">
    <property type="entry name" value="Trimer_LpxA-like_sf"/>
</dbReference>
<organism evidence="10 11">
    <name type="scientific">Trichlorobacter ammonificans</name>
    <dbReference type="NCBI Taxonomy" id="2916410"/>
    <lineage>
        <taxon>Bacteria</taxon>
        <taxon>Pseudomonadati</taxon>
        <taxon>Thermodesulfobacteriota</taxon>
        <taxon>Desulfuromonadia</taxon>
        <taxon>Geobacterales</taxon>
        <taxon>Geobacteraceae</taxon>
        <taxon>Trichlorobacter</taxon>
    </lineage>
</organism>
<dbReference type="HAMAP" id="MF_00387">
    <property type="entry name" value="LpxA"/>
    <property type="match status" value="1"/>
</dbReference>
<comment type="subcellular location">
    <subcellularLocation>
        <location evidence="8">Cytoplasm</location>
    </subcellularLocation>
</comment>
<keyword evidence="2 8" id="KW-0444">Lipid biosynthesis</keyword>
<evidence type="ECO:0000313" key="10">
    <source>
        <dbReference type="EMBL" id="CAH2030523.1"/>
    </source>
</evidence>
<comment type="subunit">
    <text evidence="8">Homotrimer.</text>
</comment>
<dbReference type="PANTHER" id="PTHR43480:SF1">
    <property type="entry name" value="ACYL-[ACYL-CARRIER-PROTEIN]--UDP-N-ACETYLGLUCOSAMINE O-ACYLTRANSFERASE, MITOCHONDRIAL-RELATED"/>
    <property type="match status" value="1"/>
</dbReference>
<dbReference type="PROSITE" id="PS00101">
    <property type="entry name" value="HEXAPEP_TRANSFERASES"/>
    <property type="match status" value="1"/>
</dbReference>
<protein>
    <recommendedName>
        <fullName evidence="8">Acyl-[acyl-carrier-protein]--UDP-N-acetylglucosamine O-acyltransferase</fullName>
        <shortName evidence="8">UDP-N-acetylglucosamine acyltransferase</shortName>
        <ecNumber evidence="8">2.3.1.129</ecNumber>
    </recommendedName>
</protein>
<evidence type="ECO:0000256" key="6">
    <source>
        <dbReference type="ARBA" id="ARBA00023098"/>
    </source>
</evidence>
<dbReference type="Gene3D" id="2.160.10.10">
    <property type="entry name" value="Hexapeptide repeat proteins"/>
    <property type="match status" value="1"/>
</dbReference>
<dbReference type="InterPro" id="IPR010137">
    <property type="entry name" value="Lipid_A_LpxA"/>
</dbReference>
<dbReference type="InterPro" id="IPR029098">
    <property type="entry name" value="Acetyltransf_C"/>
</dbReference>
<dbReference type="EMBL" id="OW150024">
    <property type="protein sequence ID" value="CAH2030523.1"/>
    <property type="molecule type" value="Genomic_DNA"/>
</dbReference>
<gene>
    <name evidence="8 10" type="primary">lpxA</name>
    <name evidence="10" type="ORF">GEAMG1_0711</name>
</gene>
<dbReference type="PANTHER" id="PTHR43480">
    <property type="entry name" value="ACYL-[ACYL-CARRIER-PROTEIN]--UDP-N-ACETYLGLUCOSAMINE O-ACYLTRANSFERASE"/>
    <property type="match status" value="1"/>
</dbReference>
<dbReference type="CDD" id="cd03351">
    <property type="entry name" value="LbH_UDP-GlcNAc_AT"/>
    <property type="match status" value="1"/>
</dbReference>
<dbReference type="GO" id="GO:0008780">
    <property type="term" value="F:acyl-[acyl-carrier-protein]-UDP-N-acetylglucosamine O-acyltransferase activity"/>
    <property type="evidence" value="ECO:0007669"/>
    <property type="project" value="UniProtKB-EC"/>
</dbReference>
<evidence type="ECO:0000256" key="8">
    <source>
        <dbReference type="HAMAP-Rule" id="MF_00387"/>
    </source>
</evidence>
<evidence type="ECO:0000256" key="7">
    <source>
        <dbReference type="ARBA" id="ARBA00023315"/>
    </source>
</evidence>
<keyword evidence="1 8" id="KW-0963">Cytoplasm</keyword>
<dbReference type="NCBIfam" id="NF003657">
    <property type="entry name" value="PRK05289.1"/>
    <property type="match status" value="1"/>
</dbReference>
<dbReference type="Gene3D" id="1.20.1180.10">
    <property type="entry name" value="Udp N-acetylglucosamine O-acyltransferase, C-terminal domain"/>
    <property type="match status" value="1"/>
</dbReference>
<dbReference type="SUPFAM" id="SSF51161">
    <property type="entry name" value="Trimeric LpxA-like enzymes"/>
    <property type="match status" value="1"/>
</dbReference>
<sequence>MAFHPTAIIHPTAQVAEGVEIGPYAIIEENVIIGKGTSIGPHAVIGKWTELGENNQVFHMASVGAPPQDLKYKGEECWTRIGSNNVIREFATIHRGTVTGHAETVVGSNNLFMAYSHVAHDCRVGNGVVMANAATLAGHVTVQDNVILGGLVAIHQFVTIGAYSMLGGGTLVGLDIPPYMIATSGKRDAKLRGLNLIGLKRRGFSDEAINNLKKAYKTLFMADLKQAEAIAKIRAEIVGCAEVDNLLHFIETSQRGICRG</sequence>
<dbReference type="RefSeq" id="WP_305731458.1">
    <property type="nucleotide sequence ID" value="NZ_OW150024.1"/>
</dbReference>
<comment type="pathway">
    <text evidence="8">Glycolipid biosynthesis; lipid IV(A) biosynthesis; lipid IV(A) from (3R)-3-hydroxytetradecanoyl-[acyl-carrier-protein] and UDP-N-acetyl-alpha-D-glucosamine: step 1/6.</text>
</comment>
<evidence type="ECO:0000256" key="5">
    <source>
        <dbReference type="ARBA" id="ARBA00022737"/>
    </source>
</evidence>
<comment type="catalytic activity">
    <reaction evidence="8">
        <text>a (3R)-hydroxyacyl-[ACP] + UDP-N-acetyl-alpha-D-glucosamine = a UDP-3-O-[(3R)-3-hydroxyacyl]-N-acetyl-alpha-D-glucosamine + holo-[ACP]</text>
        <dbReference type="Rhea" id="RHEA:67812"/>
        <dbReference type="Rhea" id="RHEA-COMP:9685"/>
        <dbReference type="Rhea" id="RHEA-COMP:9945"/>
        <dbReference type="ChEBI" id="CHEBI:57705"/>
        <dbReference type="ChEBI" id="CHEBI:64479"/>
        <dbReference type="ChEBI" id="CHEBI:78827"/>
        <dbReference type="ChEBI" id="CHEBI:173225"/>
        <dbReference type="EC" id="2.3.1.129"/>
    </reaction>
</comment>
<reference evidence="10 11" key="1">
    <citation type="submission" date="2022-03" db="EMBL/GenBank/DDBJ databases">
        <authorList>
            <person name="Koch H."/>
        </authorList>
    </citation>
    <scope>NUCLEOTIDE SEQUENCE [LARGE SCALE GENOMIC DNA]</scope>
    <source>
        <strain evidence="10 11">G1</strain>
    </source>
</reference>
<proteinExistence type="inferred from homology"/>
<evidence type="ECO:0000256" key="2">
    <source>
        <dbReference type="ARBA" id="ARBA00022516"/>
    </source>
</evidence>
<dbReference type="Pfam" id="PF00132">
    <property type="entry name" value="Hexapep"/>
    <property type="match status" value="2"/>
</dbReference>
<evidence type="ECO:0000313" key="11">
    <source>
        <dbReference type="Proteomes" id="UP001295463"/>
    </source>
</evidence>
<dbReference type="NCBIfam" id="TIGR01852">
    <property type="entry name" value="lipid_A_lpxA"/>
    <property type="match status" value="1"/>
</dbReference>
<keyword evidence="4 8" id="KW-0808">Transferase</keyword>
<dbReference type="InterPro" id="IPR001451">
    <property type="entry name" value="Hexapep"/>
</dbReference>
<dbReference type="Proteomes" id="UP001295463">
    <property type="component" value="Chromosome"/>
</dbReference>
<comment type="function">
    <text evidence="8">Involved in the biosynthesis of lipid A, a phosphorylated glycolipid that anchors the lipopolysaccharide to the outer membrane of the cell.</text>
</comment>
<evidence type="ECO:0000256" key="1">
    <source>
        <dbReference type="ARBA" id="ARBA00022490"/>
    </source>
</evidence>
<accession>A0ABM9D727</accession>
<dbReference type="Pfam" id="PF13720">
    <property type="entry name" value="Acetyltransf_11"/>
    <property type="match status" value="1"/>
</dbReference>
<keyword evidence="11" id="KW-1185">Reference proteome</keyword>
<dbReference type="PIRSF" id="PIRSF000456">
    <property type="entry name" value="UDP-GlcNAc_acltr"/>
    <property type="match status" value="1"/>
</dbReference>
<dbReference type="InterPro" id="IPR037157">
    <property type="entry name" value="Acetyltransf_C_sf"/>
</dbReference>
<name>A0ABM9D727_9BACT</name>
<dbReference type="InterPro" id="IPR018357">
    <property type="entry name" value="Hexapep_transf_CS"/>
</dbReference>